<dbReference type="OrthoDB" id="336284at2"/>
<organism evidence="2 3">
    <name type="scientific">Aliivibrio wodanis</name>
    <dbReference type="NCBI Taxonomy" id="80852"/>
    <lineage>
        <taxon>Bacteria</taxon>
        <taxon>Pseudomonadati</taxon>
        <taxon>Pseudomonadota</taxon>
        <taxon>Gammaproteobacteria</taxon>
        <taxon>Vibrionales</taxon>
        <taxon>Vibrionaceae</taxon>
        <taxon>Aliivibrio</taxon>
    </lineage>
</organism>
<dbReference type="EMBL" id="LN554846">
    <property type="protein sequence ID" value="CED71201.1"/>
    <property type="molecule type" value="Genomic_DNA"/>
</dbReference>
<keyword evidence="3" id="KW-1185">Reference proteome</keyword>
<keyword evidence="1" id="KW-0812">Transmembrane</keyword>
<accession>A0A090IKL6</accession>
<dbReference type="KEGG" id="awd:AWOD_I_1115"/>
<keyword evidence="1" id="KW-0472">Membrane</keyword>
<feature type="transmembrane region" description="Helical" evidence="1">
    <location>
        <begin position="838"/>
        <end position="859"/>
    </location>
</feature>
<dbReference type="AlphaFoldDB" id="A0A090IKL6"/>
<proteinExistence type="predicted"/>
<evidence type="ECO:0000313" key="3">
    <source>
        <dbReference type="Proteomes" id="UP000032427"/>
    </source>
</evidence>
<dbReference type="HOGENOM" id="CLU_332247_0_0_6"/>
<sequence>MGGLINSLLNDYYQYKDLRQILLQIAESSSMKECFDTVVRMSLDTDMDPVSLSLVIRIIKANSSPEFISSHALAVFDVVPKESARLFSVVVSELGHDLPLDLLLESFTSLDMSGRRGFSDINYFIDKFAEELDLESAITALKLIYPLIDEKPYMNKFRCDISEKYEWLIPVAQRVVVTIIDRKRESDICHELLASISKFSTYDKTSYHSDGKLNDNLRSIVNSWKPLNNALFWYEVENSRARLKREEEKTGTSRPLNRWFQAGCYGRFWGFEYIDLNTVLSWIDSQELDDDKFVALTLAWELIKDEGCKVEDEELLDSVTVNLEGAPELISNFRNPKKEDWEIKEEERNRKYIEERAREEEESKDNAKNWVIHLQENPHFIDALELAPEGKTNRAQTHLYIRLRNHAIDNNSYIIDDCSPLIEEFGEEITSRFSNFLVNYWKCFEDNILLSEGSKRNSTTYATIMALCGIEIENKTNHNWVDGISAEQAIKATRLSLCELNEIPSWVEKVYKKYTSEVLRVYLSGLKWCYEDESENDNSSFVLDKIINNCSYLHNDIARPIYELLTENTISSYQLLKQSVRLLSMSDINNEQLAELAKQKLNSEKENVLVYMWWALYIATKPNGILSVFEEHLAELPDKKATNLAINVLSCLNDKRGFGALTNREEYINVPNLVSLYTLMYKYIREEDDIDRTGGGVYSPTARDHAQDARNAIFSSIKGIPGEESYYALKRIAKMWSDMPWRESWIAHLALERAANDGDSKSMSEKEFSEFSGEKSKIEKPAMIIGNVTNSTVVQNSGEITNRDTSNAVQDNAMAMNSSDTNIRVSEGESSKSKLETIILGVIVTVIGGLVLFGITELLKG</sequence>
<keyword evidence="1" id="KW-1133">Transmembrane helix</keyword>
<dbReference type="Proteomes" id="UP000032427">
    <property type="component" value="Chromosome 1"/>
</dbReference>
<evidence type="ECO:0000313" key="2">
    <source>
        <dbReference type="EMBL" id="CED71201.1"/>
    </source>
</evidence>
<dbReference type="PATRIC" id="fig|80852.17.peg.1142"/>
<gene>
    <name evidence="2" type="ORF">AWOD_I_1115</name>
</gene>
<name>A0A090IKL6_9GAMM</name>
<evidence type="ECO:0000256" key="1">
    <source>
        <dbReference type="SAM" id="Phobius"/>
    </source>
</evidence>
<reference evidence="3" key="1">
    <citation type="submission" date="2014-09" db="EMBL/GenBank/DDBJ databases">
        <authorList>
            <person name="Hjerde E."/>
        </authorList>
    </citation>
    <scope>NUCLEOTIDE SEQUENCE [LARGE SCALE GENOMIC DNA]</scope>
    <source>
        <strain evidence="3">06/09/139</strain>
    </source>
</reference>
<dbReference type="GeneID" id="28540679"/>
<protein>
    <submittedName>
        <fullName evidence="2">Uncharacterized protein</fullName>
    </submittedName>
</protein>